<dbReference type="Proteomes" id="UP001482620">
    <property type="component" value="Unassembled WGS sequence"/>
</dbReference>
<accession>A0ABV0UR53</accession>
<dbReference type="EMBL" id="JAHRIQ010077190">
    <property type="protein sequence ID" value="MEQ2246277.1"/>
    <property type="molecule type" value="Genomic_DNA"/>
</dbReference>
<protein>
    <submittedName>
        <fullName evidence="1">Uncharacterized protein</fullName>
    </submittedName>
</protein>
<organism evidence="1 2">
    <name type="scientific">Ilyodon furcidens</name>
    <name type="common">goldbreast splitfin</name>
    <dbReference type="NCBI Taxonomy" id="33524"/>
    <lineage>
        <taxon>Eukaryota</taxon>
        <taxon>Metazoa</taxon>
        <taxon>Chordata</taxon>
        <taxon>Craniata</taxon>
        <taxon>Vertebrata</taxon>
        <taxon>Euteleostomi</taxon>
        <taxon>Actinopterygii</taxon>
        <taxon>Neopterygii</taxon>
        <taxon>Teleostei</taxon>
        <taxon>Neoteleostei</taxon>
        <taxon>Acanthomorphata</taxon>
        <taxon>Ovalentaria</taxon>
        <taxon>Atherinomorphae</taxon>
        <taxon>Cyprinodontiformes</taxon>
        <taxon>Goodeidae</taxon>
        <taxon>Ilyodon</taxon>
    </lineage>
</organism>
<comment type="caution">
    <text evidence="1">The sequence shown here is derived from an EMBL/GenBank/DDBJ whole genome shotgun (WGS) entry which is preliminary data.</text>
</comment>
<proteinExistence type="predicted"/>
<name>A0ABV0UR53_9TELE</name>
<gene>
    <name evidence="1" type="ORF">ILYODFUR_036769</name>
</gene>
<reference evidence="1 2" key="1">
    <citation type="submission" date="2021-06" db="EMBL/GenBank/DDBJ databases">
        <authorList>
            <person name="Palmer J.M."/>
        </authorList>
    </citation>
    <scope>NUCLEOTIDE SEQUENCE [LARGE SCALE GENOMIC DNA]</scope>
    <source>
        <strain evidence="2">if_2019</strain>
        <tissue evidence="1">Muscle</tissue>
    </source>
</reference>
<evidence type="ECO:0000313" key="2">
    <source>
        <dbReference type="Proteomes" id="UP001482620"/>
    </source>
</evidence>
<keyword evidence="2" id="KW-1185">Reference proteome</keyword>
<evidence type="ECO:0000313" key="1">
    <source>
        <dbReference type="EMBL" id="MEQ2246277.1"/>
    </source>
</evidence>
<sequence length="113" mass="11794">MRGNFFGIRISKAPALDGVPTSALKPALTNWTPASFIKSLGLCEVPSRFKCSTVIAVPNPNAPSAGEGHHRSPAGALAVCLLDSRSADNAVNVGVHFIQHHLAYPGTYPGSCL</sequence>